<organism evidence="2">
    <name type="scientific">Sipha flava</name>
    <name type="common">yellow sugarcane aphid</name>
    <dbReference type="NCBI Taxonomy" id="143950"/>
    <lineage>
        <taxon>Eukaryota</taxon>
        <taxon>Metazoa</taxon>
        <taxon>Ecdysozoa</taxon>
        <taxon>Arthropoda</taxon>
        <taxon>Hexapoda</taxon>
        <taxon>Insecta</taxon>
        <taxon>Pterygota</taxon>
        <taxon>Neoptera</taxon>
        <taxon>Paraneoptera</taxon>
        <taxon>Hemiptera</taxon>
        <taxon>Sternorrhyncha</taxon>
        <taxon>Aphidomorpha</taxon>
        <taxon>Aphidoidea</taxon>
        <taxon>Aphididae</taxon>
        <taxon>Sipha</taxon>
    </lineage>
</organism>
<accession>A0A2S2R8J1</accession>
<reference evidence="2" key="1">
    <citation type="submission" date="2018-04" db="EMBL/GenBank/DDBJ databases">
        <title>Transcriptome assembly of Sipha flava.</title>
        <authorList>
            <person name="Scully E.D."/>
            <person name="Geib S.M."/>
            <person name="Palmer N.A."/>
            <person name="Koch K."/>
            <person name="Bradshaw J."/>
            <person name="Heng-Moss T."/>
            <person name="Sarath G."/>
        </authorList>
    </citation>
    <scope>NUCLEOTIDE SEQUENCE</scope>
</reference>
<gene>
    <name evidence="2" type="ORF">g.100563</name>
</gene>
<proteinExistence type="predicted"/>
<protein>
    <submittedName>
        <fullName evidence="2">Uncharacterized protein</fullName>
    </submittedName>
</protein>
<evidence type="ECO:0000313" key="2">
    <source>
        <dbReference type="EMBL" id="MBY86329.1"/>
    </source>
</evidence>
<dbReference type="AlphaFoldDB" id="A0A2S2R8J1"/>
<dbReference type="EMBL" id="GGMS01017126">
    <property type="protein sequence ID" value="MBY86329.1"/>
    <property type="molecule type" value="Transcribed_RNA"/>
</dbReference>
<sequence>MYNNEIHEYYLKCITFASMDKTKTIPLPSPIPLFSVNKFLFLYFFTFDVFYVFSRDIRTRKKKKKINKINKYTDERYRYKAPPPYSQLAGHGVQRPTGPAAAVAGSLPTTHTHTHLYTHTYTREHMYTERQ</sequence>
<name>A0A2S2R8J1_9HEMI</name>
<keyword evidence="1" id="KW-1133">Transmembrane helix</keyword>
<keyword evidence="1" id="KW-0472">Membrane</keyword>
<evidence type="ECO:0000256" key="1">
    <source>
        <dbReference type="SAM" id="Phobius"/>
    </source>
</evidence>
<feature type="transmembrane region" description="Helical" evidence="1">
    <location>
        <begin position="31"/>
        <end position="53"/>
    </location>
</feature>
<keyword evidence="1" id="KW-0812">Transmembrane</keyword>